<organism evidence="3 4">
    <name type="scientific">Georgenia wutianyii</name>
    <dbReference type="NCBI Taxonomy" id="2585135"/>
    <lineage>
        <taxon>Bacteria</taxon>
        <taxon>Bacillati</taxon>
        <taxon>Actinomycetota</taxon>
        <taxon>Actinomycetes</taxon>
        <taxon>Micrococcales</taxon>
        <taxon>Bogoriellaceae</taxon>
        <taxon>Georgenia</taxon>
    </lineage>
</organism>
<accession>A0ABX5VPZ6</accession>
<evidence type="ECO:0000313" key="3">
    <source>
        <dbReference type="EMBL" id="QDB79736.1"/>
    </source>
</evidence>
<evidence type="ECO:0000313" key="4">
    <source>
        <dbReference type="Proteomes" id="UP000313948"/>
    </source>
</evidence>
<sequence length="325" mass="35713">MPLTSVDKDLDALTLTIVADFPVPVRRVWDAYADPRRLERFWGPPGYPATFTRHDLVPGGRSTYYMTGPDGERSHGYWDFLAVDPGRSFEVRDGFTGADGEPDPDMPTMLMTTRFEEAPGGSRVTTTTHFPGVEDLEKLLAMGMEEGMVSALSQVDDVLADLASFAADRSAEAQLLGDTQVRVARLVRGPVELVWQAHHDPDLLRRWMLGPDGWTMPVCEVARSVGDTYRNEWEQEGGGERFGFTGELLESVPPCREVTTERMIGTDGPATLNELTLTPVADGTLLVLVVTYPDAATREAVLATGMVDGMETSYARLESEVLARV</sequence>
<gene>
    <name evidence="3" type="ORF">FE251_10390</name>
</gene>
<dbReference type="EMBL" id="CP040899">
    <property type="protein sequence ID" value="QDB79736.1"/>
    <property type="molecule type" value="Genomic_DNA"/>
</dbReference>
<dbReference type="SUPFAM" id="SSF55961">
    <property type="entry name" value="Bet v1-like"/>
    <property type="match status" value="2"/>
</dbReference>
<dbReference type="CDD" id="cd07814">
    <property type="entry name" value="SRPBCC_CalC_Aha1-like"/>
    <property type="match status" value="1"/>
</dbReference>
<dbReference type="Proteomes" id="UP000313948">
    <property type="component" value="Chromosome"/>
</dbReference>
<name>A0ABX5VPZ6_9MICO</name>
<dbReference type="RefSeq" id="WP_139948722.1">
    <property type="nucleotide sequence ID" value="NZ_CP040899.1"/>
</dbReference>
<dbReference type="Pfam" id="PF08327">
    <property type="entry name" value="AHSA1"/>
    <property type="match status" value="2"/>
</dbReference>
<feature type="domain" description="Activator of Hsp90 ATPase homologue 1/2-like C-terminal" evidence="2">
    <location>
        <begin position="190"/>
        <end position="319"/>
    </location>
</feature>
<evidence type="ECO:0000259" key="2">
    <source>
        <dbReference type="Pfam" id="PF08327"/>
    </source>
</evidence>
<keyword evidence="4" id="KW-1185">Reference proteome</keyword>
<proteinExistence type="inferred from homology"/>
<protein>
    <submittedName>
        <fullName evidence="3">ATPase</fullName>
    </submittedName>
</protein>
<evidence type="ECO:0000256" key="1">
    <source>
        <dbReference type="ARBA" id="ARBA00006817"/>
    </source>
</evidence>
<reference evidence="3 4" key="1">
    <citation type="submission" date="2019-05" db="EMBL/GenBank/DDBJ databases">
        <title>Georgenia *** sp. nov., and Georgenia *** sp. nov., isolated from the intestinal contents of plateau pika (Ochotona curzoniae) in the Qinghai-Tibet plateau of China.</title>
        <authorList>
            <person name="Tian Z."/>
        </authorList>
    </citation>
    <scope>NUCLEOTIDE SEQUENCE [LARGE SCALE GENOMIC DNA]</scope>
    <source>
        <strain evidence="3 4">Z294</strain>
    </source>
</reference>
<dbReference type="InterPro" id="IPR013538">
    <property type="entry name" value="ASHA1/2-like_C"/>
</dbReference>
<feature type="domain" description="Activator of Hsp90 ATPase homologue 1/2-like C-terminal" evidence="2">
    <location>
        <begin position="23"/>
        <end position="159"/>
    </location>
</feature>
<dbReference type="InterPro" id="IPR023393">
    <property type="entry name" value="START-like_dom_sf"/>
</dbReference>
<dbReference type="Gene3D" id="3.30.530.20">
    <property type="match status" value="2"/>
</dbReference>
<comment type="similarity">
    <text evidence="1">Belongs to the AHA1 family.</text>
</comment>